<reference evidence="1" key="1">
    <citation type="journal article" date="2014" name="Front. Microbiol.">
        <title>High frequency of phylogenetically diverse reductive dehalogenase-homologous genes in deep subseafloor sedimentary metagenomes.</title>
        <authorList>
            <person name="Kawai M."/>
            <person name="Futagami T."/>
            <person name="Toyoda A."/>
            <person name="Takaki Y."/>
            <person name="Nishi S."/>
            <person name="Hori S."/>
            <person name="Arai W."/>
            <person name="Tsubouchi T."/>
            <person name="Morono Y."/>
            <person name="Uchiyama I."/>
            <person name="Ito T."/>
            <person name="Fujiyama A."/>
            <person name="Inagaki F."/>
            <person name="Takami H."/>
        </authorList>
    </citation>
    <scope>NUCLEOTIDE SEQUENCE</scope>
    <source>
        <strain evidence="1">Expedition CK06-06</strain>
    </source>
</reference>
<proteinExistence type="predicted"/>
<accession>X0VK41</accession>
<protein>
    <submittedName>
        <fullName evidence="1">Uncharacterized protein</fullName>
    </submittedName>
</protein>
<comment type="caution">
    <text evidence="1">The sequence shown here is derived from an EMBL/GenBank/DDBJ whole genome shotgun (WGS) entry which is preliminary data.</text>
</comment>
<dbReference type="EMBL" id="BARS01030162">
    <property type="protein sequence ID" value="GAG18610.1"/>
    <property type="molecule type" value="Genomic_DNA"/>
</dbReference>
<organism evidence="1">
    <name type="scientific">marine sediment metagenome</name>
    <dbReference type="NCBI Taxonomy" id="412755"/>
    <lineage>
        <taxon>unclassified sequences</taxon>
        <taxon>metagenomes</taxon>
        <taxon>ecological metagenomes</taxon>
    </lineage>
</organism>
<gene>
    <name evidence="1" type="ORF">S01H1_47062</name>
</gene>
<evidence type="ECO:0000313" key="1">
    <source>
        <dbReference type="EMBL" id="GAG18610.1"/>
    </source>
</evidence>
<name>X0VK41_9ZZZZ</name>
<dbReference type="AlphaFoldDB" id="X0VK41"/>
<sequence>MSFPAPKDYLDDWIIEKKRFGNEQYLLEAFLTSNRNYSIKIGNLQLNLKS</sequence>